<dbReference type="InterPro" id="IPR008258">
    <property type="entry name" value="Transglycosylase_SLT_dom_1"/>
</dbReference>
<dbReference type="Gene3D" id="1.10.530.10">
    <property type="match status" value="1"/>
</dbReference>
<dbReference type="PANTHER" id="PTHR37423:SF2">
    <property type="entry name" value="MEMBRANE-BOUND LYTIC MUREIN TRANSGLYCOSYLASE C"/>
    <property type="match status" value="1"/>
</dbReference>
<dbReference type="OrthoDB" id="9815002at2"/>
<sequence length="206" mass="21215">MLPALAALAAAVLSIATPAAATVYEIAADGSLHQRVGGQSVAETDAAAGEDVSELAPVFPAAAMTLVAEPVVPATYRASLHSAADRYSVSPSLLAALTRQESGWRATAISPRGAIGLTQLMPATARALAVDARDPAANLDGGARYLRQMLDRFDGDVERALAAYNSGPGRVIRAAGIPAIAETRAYVSTIIDRLGEPIDLAGRNDR</sequence>
<name>A0A3R9YNG9_9SPHN</name>
<feature type="signal peptide" evidence="3">
    <location>
        <begin position="1"/>
        <end position="21"/>
    </location>
</feature>
<organism evidence="5 6">
    <name type="scientific">Sphingomonas ginkgonis</name>
    <dbReference type="NCBI Taxonomy" id="2315330"/>
    <lineage>
        <taxon>Bacteria</taxon>
        <taxon>Pseudomonadati</taxon>
        <taxon>Pseudomonadota</taxon>
        <taxon>Alphaproteobacteria</taxon>
        <taxon>Sphingomonadales</taxon>
        <taxon>Sphingomonadaceae</taxon>
        <taxon>Sphingomonas</taxon>
    </lineage>
</organism>
<dbReference type="AlphaFoldDB" id="A0A3R9YNG9"/>
<comment type="similarity">
    <text evidence="1">Belongs to the transglycosylase Slt family.</text>
</comment>
<dbReference type="InterPro" id="IPR023346">
    <property type="entry name" value="Lysozyme-like_dom_sf"/>
</dbReference>
<reference evidence="5 6" key="1">
    <citation type="submission" date="2018-12" db="EMBL/GenBank/DDBJ databases">
        <title>Sphingomonas sp. HMF7854 Genome sequencing and assembly.</title>
        <authorList>
            <person name="Cha I."/>
            <person name="Kang H."/>
            <person name="Kim H."/>
            <person name="Kang J."/>
            <person name="Joh K."/>
        </authorList>
    </citation>
    <scope>NUCLEOTIDE SEQUENCE [LARGE SCALE GENOMIC DNA]</scope>
    <source>
        <strain evidence="5 6">HMF7854</strain>
    </source>
</reference>
<evidence type="ECO:0000313" key="5">
    <source>
        <dbReference type="EMBL" id="RST31505.1"/>
    </source>
</evidence>
<evidence type="ECO:0000256" key="1">
    <source>
        <dbReference type="ARBA" id="ARBA00007734"/>
    </source>
</evidence>
<evidence type="ECO:0000256" key="3">
    <source>
        <dbReference type="SAM" id="SignalP"/>
    </source>
</evidence>
<evidence type="ECO:0000313" key="6">
    <source>
        <dbReference type="Proteomes" id="UP000274661"/>
    </source>
</evidence>
<dbReference type="RefSeq" id="WP_126719333.1">
    <property type="nucleotide sequence ID" value="NZ_RWJF01000001.1"/>
</dbReference>
<dbReference type="EMBL" id="RWJF01000001">
    <property type="protein sequence ID" value="RST31505.1"/>
    <property type="molecule type" value="Genomic_DNA"/>
</dbReference>
<dbReference type="Pfam" id="PF01464">
    <property type="entry name" value="SLT"/>
    <property type="match status" value="1"/>
</dbReference>
<comment type="caution">
    <text evidence="5">The sequence shown here is derived from an EMBL/GenBank/DDBJ whole genome shotgun (WGS) entry which is preliminary data.</text>
</comment>
<dbReference type="SUPFAM" id="SSF53955">
    <property type="entry name" value="Lysozyme-like"/>
    <property type="match status" value="1"/>
</dbReference>
<evidence type="ECO:0000259" key="4">
    <source>
        <dbReference type="Pfam" id="PF01464"/>
    </source>
</evidence>
<accession>A0A3R9YNG9</accession>
<feature type="chain" id="PRO_5018748960" evidence="3">
    <location>
        <begin position="22"/>
        <end position="206"/>
    </location>
</feature>
<keyword evidence="3" id="KW-0732">Signal</keyword>
<gene>
    <name evidence="5" type="ORF">HMF7854_12140</name>
</gene>
<dbReference type="CDD" id="cd00254">
    <property type="entry name" value="LT-like"/>
    <property type="match status" value="1"/>
</dbReference>
<evidence type="ECO:0000256" key="2">
    <source>
        <dbReference type="ARBA" id="ARBA00009387"/>
    </source>
</evidence>
<dbReference type="PANTHER" id="PTHR37423">
    <property type="entry name" value="SOLUBLE LYTIC MUREIN TRANSGLYCOSYLASE-RELATED"/>
    <property type="match status" value="1"/>
</dbReference>
<dbReference type="Proteomes" id="UP000274661">
    <property type="component" value="Unassembled WGS sequence"/>
</dbReference>
<protein>
    <submittedName>
        <fullName evidence="5">Lytic transglycosylase domain-containing protein</fullName>
    </submittedName>
</protein>
<proteinExistence type="inferred from homology"/>
<feature type="domain" description="Transglycosylase SLT" evidence="4">
    <location>
        <begin position="82"/>
        <end position="178"/>
    </location>
</feature>
<keyword evidence="6" id="KW-1185">Reference proteome</keyword>
<comment type="similarity">
    <text evidence="2">Belongs to the virb1 family.</text>
</comment>